<dbReference type="Proteomes" id="UP000525078">
    <property type="component" value="Unassembled WGS sequence"/>
</dbReference>
<dbReference type="PANTHER" id="PTHR24221:SF402">
    <property type="entry name" value="IRON-SULFUR CLUSTERS TRANSPORTER ABCB7, MITOCHONDRIAL"/>
    <property type="match status" value="1"/>
</dbReference>
<keyword evidence="5" id="KW-0103">Bromodomain</keyword>
<evidence type="ECO:0000256" key="2">
    <source>
        <dbReference type="ARBA" id="ARBA00022448"/>
    </source>
</evidence>
<dbReference type="GO" id="GO:0016887">
    <property type="term" value="F:ATP hydrolysis activity"/>
    <property type="evidence" value="ECO:0007669"/>
    <property type="project" value="InterPro"/>
</dbReference>
<evidence type="ECO:0000313" key="9">
    <source>
        <dbReference type="EMBL" id="KAF4389635.1"/>
    </source>
</evidence>
<keyword evidence="4" id="KW-1133">Transmembrane helix</keyword>
<evidence type="ECO:0000256" key="6">
    <source>
        <dbReference type="ARBA" id="ARBA00023136"/>
    </source>
</evidence>
<proteinExistence type="predicted"/>
<dbReference type="InterPro" id="IPR036640">
    <property type="entry name" value="ABC1_TM_sf"/>
</dbReference>
<dbReference type="InterPro" id="IPR027417">
    <property type="entry name" value="P-loop_NTPase"/>
</dbReference>
<evidence type="ECO:0000259" key="8">
    <source>
        <dbReference type="PROSITE" id="PS50893"/>
    </source>
</evidence>
<dbReference type="InterPro" id="IPR003439">
    <property type="entry name" value="ABC_transporter-like_ATP-bd"/>
</dbReference>
<dbReference type="PROSITE" id="PS50893">
    <property type="entry name" value="ABC_TRANSPORTER_2"/>
    <property type="match status" value="1"/>
</dbReference>
<accession>A0A7J6H3D9</accession>
<dbReference type="Gene3D" id="1.20.1560.10">
    <property type="entry name" value="ABC transporter type 1, transmembrane domain"/>
    <property type="match status" value="1"/>
</dbReference>
<keyword evidence="3" id="KW-0812">Transmembrane</keyword>
<dbReference type="Gene3D" id="3.40.50.300">
    <property type="entry name" value="P-loop containing nucleotide triphosphate hydrolases"/>
    <property type="match status" value="1"/>
</dbReference>
<gene>
    <name evidence="9" type="ORF">F8388_009768</name>
</gene>
<dbReference type="SUPFAM" id="SSF47370">
    <property type="entry name" value="Bromodomain"/>
    <property type="match status" value="1"/>
</dbReference>
<dbReference type="GO" id="GO:0042626">
    <property type="term" value="F:ATPase-coupled transmembrane transporter activity"/>
    <property type="evidence" value="ECO:0007669"/>
    <property type="project" value="TreeGrafter"/>
</dbReference>
<feature type="region of interest" description="Disordered" evidence="7">
    <location>
        <begin position="388"/>
        <end position="424"/>
    </location>
</feature>
<name>A0A7J6H3D9_CANSA</name>
<dbReference type="InterPro" id="IPR036427">
    <property type="entry name" value="Bromodomain-like_sf"/>
</dbReference>
<dbReference type="EMBL" id="JAATIP010000031">
    <property type="protein sequence ID" value="KAF4389635.1"/>
    <property type="molecule type" value="Genomic_DNA"/>
</dbReference>
<evidence type="ECO:0000313" key="10">
    <source>
        <dbReference type="Proteomes" id="UP000525078"/>
    </source>
</evidence>
<dbReference type="InterPro" id="IPR017871">
    <property type="entry name" value="ABC_transporter-like_CS"/>
</dbReference>
<dbReference type="GO" id="GO:0005743">
    <property type="term" value="C:mitochondrial inner membrane"/>
    <property type="evidence" value="ECO:0007669"/>
    <property type="project" value="TreeGrafter"/>
</dbReference>
<evidence type="ECO:0000256" key="3">
    <source>
        <dbReference type="ARBA" id="ARBA00022692"/>
    </source>
</evidence>
<dbReference type="InterPro" id="IPR039421">
    <property type="entry name" value="Type_1_exporter"/>
</dbReference>
<dbReference type="Pfam" id="PF00005">
    <property type="entry name" value="ABC_tran"/>
    <property type="match status" value="1"/>
</dbReference>
<evidence type="ECO:0000256" key="1">
    <source>
        <dbReference type="ARBA" id="ARBA00004141"/>
    </source>
</evidence>
<organism evidence="9 10">
    <name type="scientific">Cannabis sativa</name>
    <name type="common">Hemp</name>
    <name type="synonym">Marijuana</name>
    <dbReference type="NCBI Taxonomy" id="3483"/>
    <lineage>
        <taxon>Eukaryota</taxon>
        <taxon>Viridiplantae</taxon>
        <taxon>Streptophyta</taxon>
        <taxon>Embryophyta</taxon>
        <taxon>Tracheophyta</taxon>
        <taxon>Spermatophyta</taxon>
        <taxon>Magnoliopsida</taxon>
        <taxon>eudicotyledons</taxon>
        <taxon>Gunneridae</taxon>
        <taxon>Pentapetalae</taxon>
        <taxon>rosids</taxon>
        <taxon>fabids</taxon>
        <taxon>Rosales</taxon>
        <taxon>Cannabaceae</taxon>
        <taxon>Cannabis</taxon>
    </lineage>
</organism>
<feature type="domain" description="ABC transporter" evidence="8">
    <location>
        <begin position="66"/>
        <end position="330"/>
    </location>
</feature>
<dbReference type="SUPFAM" id="SSF52540">
    <property type="entry name" value="P-loop containing nucleoside triphosphate hydrolases"/>
    <property type="match status" value="1"/>
</dbReference>
<evidence type="ECO:0000256" key="5">
    <source>
        <dbReference type="ARBA" id="ARBA00023117"/>
    </source>
</evidence>
<protein>
    <recommendedName>
        <fullName evidence="8">ABC transporter domain-containing protein</fullName>
    </recommendedName>
</protein>
<evidence type="ECO:0000256" key="4">
    <source>
        <dbReference type="ARBA" id="ARBA00022989"/>
    </source>
</evidence>
<comment type="subcellular location">
    <subcellularLocation>
        <location evidence="1">Membrane</location>
        <topology evidence="1">Multi-pass membrane protein</topology>
    </subcellularLocation>
</comment>
<keyword evidence="2" id="KW-0813">Transport</keyword>
<dbReference type="GO" id="GO:0006879">
    <property type="term" value="P:intracellular iron ion homeostasis"/>
    <property type="evidence" value="ECO:0007669"/>
    <property type="project" value="TreeGrafter"/>
</dbReference>
<feature type="region of interest" description="Disordered" evidence="7">
    <location>
        <begin position="883"/>
        <end position="919"/>
    </location>
</feature>
<sequence>MIISNIGHGEWTSLPVVTSTQFLGSVYRETIQSLVDMKSMFQLLEERADIRDKEDAKPLKLSGGSIQFGNVSFQVYLTERKILADISFSVPAGKSVAIVGTSGSGKASAEESCLYRLSTLTLCYQVEVNYFKIALQVFFDTHSGSIKIDDQDIRDVTLASLRKSIGLCLKIRYFSNDTIFHNIRYGRMSASDEEVHDAARRAAIHDTIMNFPEKYSTVVGERGLKLSGGEKQRVALARAFFESTSNSAKNLQHMLCDEATSALDSTTEAEILTALKSLATNRTSIFIAHRLTTAMQCDEIVVIENGKVVEQGPHDVLLSKAGRYAQLWGQQNNTVDVLDSANLKMSKEGEVEVVGQRRKSARILALEEEKRKENLKRSLSVAISNNLSKAGYTGNGSPKNEQHHDLAPSSRAMPAPPPLKRGRKQKRLEDLVLPSFAKSLLQQGEENIHGDSLTRHGNFINKRMDCHPRDTHKIFAQPVDPNEHDVLLITSNAMHFNSSTTIYYKEARGVQDVAQGLRDCRNYGTFSERERPLIPFCRDSDLGVSSVYDAYKPLIHIGKNKKFGYKERLLMFVKNLGPTAQKVAARKLMQCVPNYQAPISNRQQTTQRILLPSPTPSLPLRIPSQSPNIASAVSTLPVISNNVPSRGKNSTFNLNLQASPVDQEIVDSSYGDNKVHEPADNGRLKIDSLLMPPPKEKSPNDRDVFGKKSFISNNKNAENGGRAFKAHLNGSVIAKTSDFNGIMGNFPKTFLREKVVGQQNNTGKTSFIFDNSTSNRGGQMGKVVEEKSDLNDKRDGFPEIYFQEYVTSQLENNIQEPFMLDDDVASDKEIHTKYLLKDKMVAETTNFNEKVETLPGSFVVQDVSGQQENTSIMSFLLDTENATKRGSENQHPLKGKRVAETSDFNEKAGNFPKDFRREM</sequence>
<keyword evidence="6" id="KW-0472">Membrane</keyword>
<feature type="compositionally biased region" description="Basic and acidic residues" evidence="7">
    <location>
        <begin position="897"/>
        <end position="906"/>
    </location>
</feature>
<dbReference type="PROSITE" id="PS00211">
    <property type="entry name" value="ABC_TRANSPORTER_1"/>
    <property type="match status" value="1"/>
</dbReference>
<evidence type="ECO:0000256" key="7">
    <source>
        <dbReference type="SAM" id="MobiDB-lite"/>
    </source>
</evidence>
<dbReference type="PANTHER" id="PTHR24221">
    <property type="entry name" value="ATP-BINDING CASSETTE SUB-FAMILY B"/>
    <property type="match status" value="1"/>
</dbReference>
<dbReference type="AlphaFoldDB" id="A0A7J6H3D9"/>
<dbReference type="GO" id="GO:0005524">
    <property type="term" value="F:ATP binding"/>
    <property type="evidence" value="ECO:0007669"/>
    <property type="project" value="InterPro"/>
</dbReference>
<comment type="caution">
    <text evidence="9">The sequence shown here is derived from an EMBL/GenBank/DDBJ whole genome shotgun (WGS) entry which is preliminary data.</text>
</comment>
<reference evidence="9 10" key="1">
    <citation type="journal article" date="2020" name="bioRxiv">
        <title>Sequence and annotation of 42 cannabis genomes reveals extensive copy number variation in cannabinoid synthesis and pathogen resistance genes.</title>
        <authorList>
            <person name="Mckernan K.J."/>
            <person name="Helbert Y."/>
            <person name="Kane L.T."/>
            <person name="Ebling H."/>
            <person name="Zhang L."/>
            <person name="Liu B."/>
            <person name="Eaton Z."/>
            <person name="Mclaughlin S."/>
            <person name="Kingan S."/>
            <person name="Baybayan P."/>
            <person name="Concepcion G."/>
            <person name="Jordan M."/>
            <person name="Riva A."/>
            <person name="Barbazuk W."/>
            <person name="Harkins T."/>
        </authorList>
    </citation>
    <scope>NUCLEOTIDE SEQUENCE [LARGE SCALE GENOMIC DNA]</scope>
    <source>
        <strain evidence="10">cv. Jamaican Lion 4</strain>
        <tissue evidence="9">Leaf</tissue>
    </source>
</reference>